<reference evidence="1" key="1">
    <citation type="submission" date="2021-03" db="EMBL/GenBank/DDBJ databases">
        <title>Draft genome sequence of rust myrtle Austropuccinia psidii MF-1, a brazilian biotype.</title>
        <authorList>
            <person name="Quecine M.C."/>
            <person name="Pachon D.M.R."/>
            <person name="Bonatelli M.L."/>
            <person name="Correr F.H."/>
            <person name="Franceschini L.M."/>
            <person name="Leite T.F."/>
            <person name="Margarido G.R.A."/>
            <person name="Almeida C.A."/>
            <person name="Ferrarezi J.A."/>
            <person name="Labate C.A."/>
        </authorList>
    </citation>
    <scope>NUCLEOTIDE SEQUENCE</scope>
    <source>
        <strain evidence="1">MF-1</strain>
    </source>
</reference>
<organism evidence="1 2">
    <name type="scientific">Austropuccinia psidii MF-1</name>
    <dbReference type="NCBI Taxonomy" id="1389203"/>
    <lineage>
        <taxon>Eukaryota</taxon>
        <taxon>Fungi</taxon>
        <taxon>Dikarya</taxon>
        <taxon>Basidiomycota</taxon>
        <taxon>Pucciniomycotina</taxon>
        <taxon>Pucciniomycetes</taxon>
        <taxon>Pucciniales</taxon>
        <taxon>Sphaerophragmiaceae</taxon>
        <taxon>Austropuccinia</taxon>
    </lineage>
</organism>
<gene>
    <name evidence="1" type="ORF">O181_000644</name>
</gene>
<evidence type="ECO:0000313" key="2">
    <source>
        <dbReference type="Proteomes" id="UP000765509"/>
    </source>
</evidence>
<sequence>MKLNQVIFDNTRKTGLWQEIPIKKEMYKIELINPIKGKMNFIEELLHTIPRMSKDLNQNEVTGNSNPQVLDVENSQLKNEFSTFFHNLEPSMGQEWLKEMPRLKEWPHFSGEGEYGHMKFIRGIEMIKEEFELPERFETLFTKSAHRWYIKLRQAHGYQSWTWWKNQTIYR</sequence>
<evidence type="ECO:0000313" key="1">
    <source>
        <dbReference type="EMBL" id="MBW0460929.1"/>
    </source>
</evidence>
<accession>A0A9Q3GB41</accession>
<dbReference type="EMBL" id="AVOT02000079">
    <property type="protein sequence ID" value="MBW0460929.1"/>
    <property type="molecule type" value="Genomic_DNA"/>
</dbReference>
<dbReference type="Proteomes" id="UP000765509">
    <property type="component" value="Unassembled WGS sequence"/>
</dbReference>
<keyword evidence="2" id="KW-1185">Reference proteome</keyword>
<dbReference type="AlphaFoldDB" id="A0A9Q3GB41"/>
<name>A0A9Q3GB41_9BASI</name>
<proteinExistence type="predicted"/>
<protein>
    <submittedName>
        <fullName evidence="1">Uncharacterized protein</fullName>
    </submittedName>
</protein>
<comment type="caution">
    <text evidence="1">The sequence shown here is derived from an EMBL/GenBank/DDBJ whole genome shotgun (WGS) entry which is preliminary data.</text>
</comment>